<keyword evidence="2" id="KW-1185">Reference proteome</keyword>
<dbReference type="EMBL" id="JBDXMI010000001">
    <property type="protein sequence ID" value="MEO9386995.1"/>
    <property type="molecule type" value="Genomic_DNA"/>
</dbReference>
<dbReference type="CDD" id="cd16385">
    <property type="entry name" value="IcmL"/>
    <property type="match status" value="1"/>
</dbReference>
<dbReference type="Pfam" id="PF11393">
    <property type="entry name" value="T4BSS_DotI_IcmL"/>
    <property type="match status" value="1"/>
</dbReference>
<dbReference type="Proteomes" id="UP001462502">
    <property type="component" value="Unassembled WGS sequence"/>
</dbReference>
<evidence type="ECO:0000313" key="2">
    <source>
        <dbReference type="Proteomes" id="UP001462502"/>
    </source>
</evidence>
<protein>
    <submittedName>
        <fullName evidence="1">DotI/IcmL family type IV secretion protein</fullName>
    </submittedName>
</protein>
<gene>
    <name evidence="1" type="ORF">ABI908_23160</name>
</gene>
<dbReference type="InterPro" id="IPR021055">
    <property type="entry name" value="T4BSS_IcmL/DotI"/>
</dbReference>
<comment type="caution">
    <text evidence="1">The sequence shown here is derived from an EMBL/GenBank/DDBJ whole genome shotgun (WGS) entry which is preliminary data.</text>
</comment>
<name>A0ABV0J2E1_9NEIS</name>
<reference evidence="1 2" key="1">
    <citation type="submission" date="2024-05" db="EMBL/GenBank/DDBJ databases">
        <authorList>
            <person name="De Oliveira J.P."/>
            <person name="Noriler S.A."/>
            <person name="De Oliveira A.G."/>
            <person name="Sipoli D.S."/>
        </authorList>
    </citation>
    <scope>NUCLEOTIDE SEQUENCE [LARGE SCALE GENOMIC DNA]</scope>
    <source>
        <strain evidence="1 2">LABIM192</strain>
    </source>
</reference>
<feature type="non-terminal residue" evidence="1">
    <location>
        <position position="1"/>
    </location>
</feature>
<sequence length="235" mass="26478">MFDEVYILLNKNLGKTMSLLDMNEKEIDQALRSSLGEEGNLRHDGRRKTLVILGLAVVCVLQQIGLVALVKKKDPPPNFIAVTPDGRQYQLLTKASPVFNEDQAGQWVSYALPKILNYNWTELDSHFSEASRQFFTEDAWLTFKNELDASGTFRSVVQNELISNMKFTSSPVLVAKGVQGGVDAWEFEAKGTLSYLNRTQRSDNTMKFKVAIGLVTVNGVKDYRILAFYMIKDRG</sequence>
<evidence type="ECO:0000313" key="1">
    <source>
        <dbReference type="EMBL" id="MEO9386995.1"/>
    </source>
</evidence>
<dbReference type="RefSeq" id="WP_347950139.1">
    <property type="nucleotide sequence ID" value="NZ_JBDXMI010000001.1"/>
</dbReference>
<accession>A0ABV0J2E1</accession>
<organism evidence="1 2">
    <name type="scientific">Chromobacterium phragmitis</name>
    <dbReference type="NCBI Taxonomy" id="2202141"/>
    <lineage>
        <taxon>Bacteria</taxon>
        <taxon>Pseudomonadati</taxon>
        <taxon>Pseudomonadota</taxon>
        <taxon>Betaproteobacteria</taxon>
        <taxon>Neisseriales</taxon>
        <taxon>Chromobacteriaceae</taxon>
        <taxon>Chromobacterium</taxon>
    </lineage>
</organism>
<proteinExistence type="predicted"/>